<dbReference type="Proteomes" id="UP001157134">
    <property type="component" value="Unassembled WGS sequence"/>
</dbReference>
<dbReference type="InterPro" id="IPR012902">
    <property type="entry name" value="N_methyl_site"/>
</dbReference>
<dbReference type="InterPro" id="IPR000983">
    <property type="entry name" value="Bac_GSPG_pilin"/>
</dbReference>
<dbReference type="PROSITE" id="PS00409">
    <property type="entry name" value="PROKAR_NTER_METHYL"/>
    <property type="match status" value="1"/>
</dbReference>
<dbReference type="SUPFAM" id="SSF54523">
    <property type="entry name" value="Pili subunits"/>
    <property type="match status" value="1"/>
</dbReference>
<keyword evidence="2" id="KW-0812">Transmembrane</keyword>
<evidence type="ECO:0000313" key="4">
    <source>
        <dbReference type="Proteomes" id="UP001157134"/>
    </source>
</evidence>
<dbReference type="InterPro" id="IPR031982">
    <property type="entry name" value="PilE-like"/>
</dbReference>
<comment type="caution">
    <text evidence="3">The sequence shown here is derived from an EMBL/GenBank/DDBJ whole genome shotgun (WGS) entry which is preliminary data.</text>
</comment>
<evidence type="ECO:0000313" key="3">
    <source>
        <dbReference type="EMBL" id="GLX85719.1"/>
    </source>
</evidence>
<dbReference type="Gene3D" id="3.30.700.10">
    <property type="entry name" value="Glycoprotein, Type 4 Pilin"/>
    <property type="match status" value="1"/>
</dbReference>
<proteinExistence type="predicted"/>
<dbReference type="PRINTS" id="PR00813">
    <property type="entry name" value="BCTERIALGSPG"/>
</dbReference>
<accession>A0ABQ6HDU4</accession>
<sequence>MRKLNQGLTLIELMVAVAIIGILAGIAYPSYVGFVNQSNRAEPQRELMRIANLQEMFFVDNREYTSDMKDLGLGADPFITESGNYSIDATVNAGKDTFVLKATALGQQATNDAACLNMQITETGVKSATSTDCWEK</sequence>
<evidence type="ECO:0000256" key="2">
    <source>
        <dbReference type="SAM" id="Phobius"/>
    </source>
</evidence>
<keyword evidence="2" id="KW-1133">Transmembrane helix</keyword>
<keyword evidence="1" id="KW-0488">Methylation</keyword>
<keyword evidence="2" id="KW-0472">Membrane</keyword>
<name>A0ABQ6HDU4_9GAMM</name>
<feature type="transmembrane region" description="Helical" evidence="2">
    <location>
        <begin position="7"/>
        <end position="28"/>
    </location>
</feature>
<dbReference type="Pfam" id="PF07963">
    <property type="entry name" value="N_methyl"/>
    <property type="match status" value="1"/>
</dbReference>
<organism evidence="3 4">
    <name type="scientific">Thalassotalea loyana</name>
    <dbReference type="NCBI Taxonomy" id="280483"/>
    <lineage>
        <taxon>Bacteria</taxon>
        <taxon>Pseudomonadati</taxon>
        <taxon>Pseudomonadota</taxon>
        <taxon>Gammaproteobacteria</taxon>
        <taxon>Alteromonadales</taxon>
        <taxon>Colwelliaceae</taxon>
        <taxon>Thalassotalea</taxon>
    </lineage>
</organism>
<dbReference type="EMBL" id="BSSV01000004">
    <property type="protein sequence ID" value="GLX85719.1"/>
    <property type="molecule type" value="Genomic_DNA"/>
</dbReference>
<gene>
    <name evidence="3" type="primary">pilE</name>
    <name evidence="3" type="ORF">tloyanaT_19710</name>
</gene>
<evidence type="ECO:0000256" key="1">
    <source>
        <dbReference type="ARBA" id="ARBA00022481"/>
    </source>
</evidence>
<reference evidence="3 4" key="1">
    <citation type="submission" date="2023-03" db="EMBL/GenBank/DDBJ databases">
        <title>Thalassotalea loyana LMG 22536T draft genome sequence.</title>
        <authorList>
            <person name="Sawabe T."/>
        </authorList>
    </citation>
    <scope>NUCLEOTIDE SEQUENCE [LARGE SCALE GENOMIC DNA]</scope>
    <source>
        <strain evidence="3 4">LMG 22536</strain>
    </source>
</reference>
<dbReference type="Pfam" id="PF16732">
    <property type="entry name" value="ComP_DUS"/>
    <property type="match status" value="1"/>
</dbReference>
<dbReference type="NCBIfam" id="TIGR02532">
    <property type="entry name" value="IV_pilin_GFxxxE"/>
    <property type="match status" value="1"/>
</dbReference>
<dbReference type="InterPro" id="IPR045584">
    <property type="entry name" value="Pilin-like"/>
</dbReference>
<dbReference type="RefSeq" id="WP_284298108.1">
    <property type="nucleotide sequence ID" value="NZ_BSSV01000004.1"/>
</dbReference>
<protein>
    <submittedName>
        <fullName evidence="3">Type IV minor pilin protein PilE</fullName>
    </submittedName>
</protein>
<keyword evidence="4" id="KW-1185">Reference proteome</keyword>